<dbReference type="Pfam" id="PF00168">
    <property type="entry name" value="C2"/>
    <property type="match status" value="1"/>
</dbReference>
<reference evidence="4" key="1">
    <citation type="submission" date="2020-09" db="EMBL/GenBank/DDBJ databases">
        <title>Genome-Enabled Discovery of Anthraquinone Biosynthesis in Senna tora.</title>
        <authorList>
            <person name="Kang S.-H."/>
            <person name="Pandey R.P."/>
            <person name="Lee C.-M."/>
            <person name="Sim J.-S."/>
            <person name="Jeong J.-T."/>
            <person name="Choi B.-S."/>
            <person name="Jung M."/>
            <person name="Ginzburg D."/>
            <person name="Zhao K."/>
            <person name="Won S.Y."/>
            <person name="Oh T.-J."/>
            <person name="Yu Y."/>
            <person name="Kim N.-H."/>
            <person name="Lee O.R."/>
            <person name="Lee T.-H."/>
            <person name="Bashyal P."/>
            <person name="Kim T.-S."/>
            <person name="Lee W.-H."/>
            <person name="Kawkins C."/>
            <person name="Kim C.-K."/>
            <person name="Kim J.S."/>
            <person name="Ahn B.O."/>
            <person name="Rhee S.Y."/>
            <person name="Sohng J.K."/>
        </authorList>
    </citation>
    <scope>NUCLEOTIDE SEQUENCE</scope>
    <source>
        <tissue evidence="4">Leaf</tissue>
    </source>
</reference>
<dbReference type="SMART" id="SM00239">
    <property type="entry name" value="C2"/>
    <property type="match status" value="1"/>
</dbReference>
<dbReference type="Gene3D" id="2.60.40.150">
    <property type="entry name" value="C2 domain"/>
    <property type="match status" value="1"/>
</dbReference>
<feature type="domain" description="C2" evidence="3">
    <location>
        <begin position="1"/>
        <end position="108"/>
    </location>
</feature>
<keyword evidence="1" id="KW-0479">Metal-binding</keyword>
<dbReference type="EMBL" id="JAAIUW010000001">
    <property type="protein sequence ID" value="KAF7844513.1"/>
    <property type="molecule type" value="Genomic_DNA"/>
</dbReference>
<dbReference type="PANTHER" id="PTHR46502">
    <property type="entry name" value="C2 DOMAIN-CONTAINING"/>
    <property type="match status" value="1"/>
</dbReference>
<evidence type="ECO:0000256" key="2">
    <source>
        <dbReference type="ARBA" id="ARBA00022837"/>
    </source>
</evidence>
<dbReference type="OrthoDB" id="195679at2759"/>
<dbReference type="PROSITE" id="PS50004">
    <property type="entry name" value="C2"/>
    <property type="match status" value="1"/>
</dbReference>
<organism evidence="4 5">
    <name type="scientific">Senna tora</name>
    <dbReference type="NCBI Taxonomy" id="362788"/>
    <lineage>
        <taxon>Eukaryota</taxon>
        <taxon>Viridiplantae</taxon>
        <taxon>Streptophyta</taxon>
        <taxon>Embryophyta</taxon>
        <taxon>Tracheophyta</taxon>
        <taxon>Spermatophyta</taxon>
        <taxon>Magnoliopsida</taxon>
        <taxon>eudicotyledons</taxon>
        <taxon>Gunneridae</taxon>
        <taxon>Pentapetalae</taxon>
        <taxon>rosids</taxon>
        <taxon>fabids</taxon>
        <taxon>Fabales</taxon>
        <taxon>Fabaceae</taxon>
        <taxon>Caesalpinioideae</taxon>
        <taxon>Cassia clade</taxon>
        <taxon>Senna</taxon>
    </lineage>
</organism>
<evidence type="ECO:0000313" key="4">
    <source>
        <dbReference type="EMBL" id="KAF7844513.1"/>
    </source>
</evidence>
<dbReference type="AlphaFoldDB" id="A0A834XJN2"/>
<dbReference type="GO" id="GO:0046872">
    <property type="term" value="F:metal ion binding"/>
    <property type="evidence" value="ECO:0007669"/>
    <property type="project" value="UniProtKB-KW"/>
</dbReference>
<keyword evidence="5" id="KW-1185">Reference proteome</keyword>
<evidence type="ECO:0000313" key="5">
    <source>
        <dbReference type="Proteomes" id="UP000634136"/>
    </source>
</evidence>
<proteinExistence type="predicted"/>
<dbReference type="PANTHER" id="PTHR46502:SF14">
    <property type="entry name" value="CALCIUM-DEPENDENT LIPID-BINDING (CALB DOMAIN) FAMILY PROTEIN"/>
    <property type="match status" value="1"/>
</dbReference>
<evidence type="ECO:0000259" key="3">
    <source>
        <dbReference type="PROSITE" id="PS50004"/>
    </source>
</evidence>
<sequence>MKTGILEVLLVNAEGIIRTNLIGTPSYYVIIECGSQSQRSKISSGKHEKPWWNEKFTFEISSFDDSNNMNHLKFTIMDTELFTNGGFVGETRIYIGGMISDSADDRECIEIKPIPYNVVLEDDTYKGQIKIGFKFILNKEKHVTETRELIADEKESIIHSICGSIMKLCKISWWKISFFNNKKSTKNKNRRS</sequence>
<dbReference type="SUPFAM" id="SSF49562">
    <property type="entry name" value="C2 domain (Calcium/lipid-binding domain, CaLB)"/>
    <property type="match status" value="1"/>
</dbReference>
<gene>
    <name evidence="4" type="ORF">G2W53_001418</name>
</gene>
<comment type="caution">
    <text evidence="4">The sequence shown here is derived from an EMBL/GenBank/DDBJ whole genome shotgun (WGS) entry which is preliminary data.</text>
</comment>
<dbReference type="InterPro" id="IPR035892">
    <property type="entry name" value="C2_domain_sf"/>
</dbReference>
<evidence type="ECO:0000256" key="1">
    <source>
        <dbReference type="ARBA" id="ARBA00022723"/>
    </source>
</evidence>
<keyword evidence="2" id="KW-0106">Calcium</keyword>
<name>A0A834XJN2_9FABA</name>
<accession>A0A834XJN2</accession>
<protein>
    <submittedName>
        <fullName evidence="4">Elicitor-responsive protein 3</fullName>
    </submittedName>
</protein>
<dbReference type="InterPro" id="IPR000008">
    <property type="entry name" value="C2_dom"/>
</dbReference>
<dbReference type="Proteomes" id="UP000634136">
    <property type="component" value="Unassembled WGS sequence"/>
</dbReference>